<accession>A0AAE1Y3B1</accession>
<evidence type="ECO:0000313" key="3">
    <source>
        <dbReference type="Proteomes" id="UP001293254"/>
    </source>
</evidence>
<dbReference type="Proteomes" id="UP001293254">
    <property type="component" value="Unassembled WGS sequence"/>
</dbReference>
<evidence type="ECO:0000256" key="1">
    <source>
        <dbReference type="SAM" id="Phobius"/>
    </source>
</evidence>
<keyword evidence="1" id="KW-1133">Transmembrane helix</keyword>
<keyword evidence="3" id="KW-1185">Reference proteome</keyword>
<keyword evidence="1" id="KW-0812">Transmembrane</keyword>
<protein>
    <recommendedName>
        <fullName evidence="4">Transmembrane protein</fullName>
    </recommendedName>
</protein>
<organism evidence="2 3">
    <name type="scientific">Sesamum alatum</name>
    <dbReference type="NCBI Taxonomy" id="300844"/>
    <lineage>
        <taxon>Eukaryota</taxon>
        <taxon>Viridiplantae</taxon>
        <taxon>Streptophyta</taxon>
        <taxon>Embryophyta</taxon>
        <taxon>Tracheophyta</taxon>
        <taxon>Spermatophyta</taxon>
        <taxon>Magnoliopsida</taxon>
        <taxon>eudicotyledons</taxon>
        <taxon>Gunneridae</taxon>
        <taxon>Pentapetalae</taxon>
        <taxon>asterids</taxon>
        <taxon>lamiids</taxon>
        <taxon>Lamiales</taxon>
        <taxon>Pedaliaceae</taxon>
        <taxon>Sesamum</taxon>
    </lineage>
</organism>
<dbReference type="AlphaFoldDB" id="A0AAE1Y3B1"/>
<reference evidence="2" key="1">
    <citation type="submission" date="2020-06" db="EMBL/GenBank/DDBJ databases">
        <authorList>
            <person name="Li T."/>
            <person name="Hu X."/>
            <person name="Zhang T."/>
            <person name="Song X."/>
            <person name="Zhang H."/>
            <person name="Dai N."/>
            <person name="Sheng W."/>
            <person name="Hou X."/>
            <person name="Wei L."/>
        </authorList>
    </citation>
    <scope>NUCLEOTIDE SEQUENCE</scope>
    <source>
        <strain evidence="2">3651</strain>
        <tissue evidence="2">Leaf</tissue>
    </source>
</reference>
<comment type="caution">
    <text evidence="2">The sequence shown here is derived from an EMBL/GenBank/DDBJ whole genome shotgun (WGS) entry which is preliminary data.</text>
</comment>
<evidence type="ECO:0000313" key="2">
    <source>
        <dbReference type="EMBL" id="KAK4422293.1"/>
    </source>
</evidence>
<dbReference type="EMBL" id="JACGWO010000007">
    <property type="protein sequence ID" value="KAK4422293.1"/>
    <property type="molecule type" value="Genomic_DNA"/>
</dbReference>
<keyword evidence="1" id="KW-0472">Membrane</keyword>
<feature type="transmembrane region" description="Helical" evidence="1">
    <location>
        <begin position="67"/>
        <end position="84"/>
    </location>
</feature>
<name>A0AAE1Y3B1_9LAMI</name>
<evidence type="ECO:0008006" key="4">
    <source>
        <dbReference type="Google" id="ProtNLM"/>
    </source>
</evidence>
<sequence length="106" mass="11836">MVGGDTTALEGCTTITAPLRLIREVARISTVGFWGFFKKDCADLARRVFSWLTCLKKSGIRRKSKKMLKWALLLSSVLAFLIIGKGELCEEKKGKDNVSNTKLRTL</sequence>
<proteinExistence type="predicted"/>
<reference evidence="2" key="2">
    <citation type="journal article" date="2024" name="Plant">
        <title>Genomic evolution and insights into agronomic trait innovations of Sesamum species.</title>
        <authorList>
            <person name="Miao H."/>
            <person name="Wang L."/>
            <person name="Qu L."/>
            <person name="Liu H."/>
            <person name="Sun Y."/>
            <person name="Le M."/>
            <person name="Wang Q."/>
            <person name="Wei S."/>
            <person name="Zheng Y."/>
            <person name="Lin W."/>
            <person name="Duan Y."/>
            <person name="Cao H."/>
            <person name="Xiong S."/>
            <person name="Wang X."/>
            <person name="Wei L."/>
            <person name="Li C."/>
            <person name="Ma Q."/>
            <person name="Ju M."/>
            <person name="Zhao R."/>
            <person name="Li G."/>
            <person name="Mu C."/>
            <person name="Tian Q."/>
            <person name="Mei H."/>
            <person name="Zhang T."/>
            <person name="Gao T."/>
            <person name="Zhang H."/>
        </authorList>
    </citation>
    <scope>NUCLEOTIDE SEQUENCE</scope>
    <source>
        <strain evidence="2">3651</strain>
    </source>
</reference>
<gene>
    <name evidence="2" type="ORF">Salat_1811600</name>
</gene>